<keyword evidence="3" id="KW-0472">Membrane</keyword>
<feature type="domain" description="Peptidase C19 ubiquitin carboxyl-terminal hydrolase" evidence="4">
    <location>
        <begin position="32"/>
        <end position="54"/>
    </location>
</feature>
<feature type="transmembrane region" description="Helical" evidence="3">
    <location>
        <begin position="53"/>
        <end position="74"/>
    </location>
</feature>
<dbReference type="Proteomes" id="UP000807504">
    <property type="component" value="Unassembled WGS sequence"/>
</dbReference>
<dbReference type="SUPFAM" id="SSF54001">
    <property type="entry name" value="Cysteine proteinases"/>
    <property type="match status" value="1"/>
</dbReference>
<dbReference type="Gene3D" id="3.90.70.10">
    <property type="entry name" value="Cysteine proteinases"/>
    <property type="match status" value="1"/>
</dbReference>
<dbReference type="PROSITE" id="PS00972">
    <property type="entry name" value="USP_1"/>
    <property type="match status" value="1"/>
</dbReference>
<protein>
    <recommendedName>
        <fullName evidence="2">ubiquitinyl hydrolase 1</fullName>
        <ecNumber evidence="2">3.4.19.12</ecNumber>
    </recommendedName>
</protein>
<dbReference type="Pfam" id="PF00443">
    <property type="entry name" value="UCH"/>
    <property type="match status" value="1"/>
</dbReference>
<evidence type="ECO:0000313" key="5">
    <source>
        <dbReference type="EMBL" id="KAF8790903.1"/>
    </source>
</evidence>
<organism evidence="5 6">
    <name type="scientific">Argiope bruennichi</name>
    <name type="common">Wasp spider</name>
    <name type="synonym">Aranea bruennichi</name>
    <dbReference type="NCBI Taxonomy" id="94029"/>
    <lineage>
        <taxon>Eukaryota</taxon>
        <taxon>Metazoa</taxon>
        <taxon>Ecdysozoa</taxon>
        <taxon>Arthropoda</taxon>
        <taxon>Chelicerata</taxon>
        <taxon>Arachnida</taxon>
        <taxon>Araneae</taxon>
        <taxon>Araneomorphae</taxon>
        <taxon>Entelegynae</taxon>
        <taxon>Araneoidea</taxon>
        <taxon>Araneidae</taxon>
        <taxon>Argiope</taxon>
    </lineage>
</organism>
<evidence type="ECO:0000313" key="6">
    <source>
        <dbReference type="Proteomes" id="UP000807504"/>
    </source>
</evidence>
<dbReference type="EMBL" id="JABXBU010000011">
    <property type="protein sequence ID" value="KAF8790903.1"/>
    <property type="molecule type" value="Genomic_DNA"/>
</dbReference>
<dbReference type="GO" id="GO:0016579">
    <property type="term" value="P:protein deubiquitination"/>
    <property type="evidence" value="ECO:0007669"/>
    <property type="project" value="InterPro"/>
</dbReference>
<dbReference type="InterPro" id="IPR001394">
    <property type="entry name" value="Peptidase_C19_UCH"/>
</dbReference>
<keyword evidence="6" id="KW-1185">Reference proteome</keyword>
<reference evidence="5" key="1">
    <citation type="journal article" date="2020" name="bioRxiv">
        <title>Chromosome-level reference genome of the European wasp spider Argiope bruennichi: a resource for studies on range expansion and evolutionary adaptation.</title>
        <authorList>
            <person name="Sheffer M.M."/>
            <person name="Hoppe A."/>
            <person name="Krehenwinkel H."/>
            <person name="Uhl G."/>
            <person name="Kuss A.W."/>
            <person name="Jensen L."/>
            <person name="Jensen C."/>
            <person name="Gillespie R.G."/>
            <person name="Hoff K.J."/>
            <person name="Prost S."/>
        </authorList>
    </citation>
    <scope>NUCLEOTIDE SEQUENCE</scope>
</reference>
<sequence length="82" mass="9149">MLPTHPLILKKQDSDSEDDCDGEENLKPKGLTGLQNLGNTCYMNSAIQALSNWYSTLTLIYNIVFAFFIISCYLDNGLTLEA</sequence>
<gene>
    <name evidence="5" type="ORF">HNY73_005849</name>
</gene>
<accession>A0A8T0FQA8</accession>
<comment type="catalytic activity">
    <reaction evidence="1">
        <text>Thiol-dependent hydrolysis of ester, thioester, amide, peptide and isopeptide bonds formed by the C-terminal Gly of ubiquitin (a 76-residue protein attached to proteins as an intracellular targeting signal).</text>
        <dbReference type="EC" id="3.4.19.12"/>
    </reaction>
</comment>
<keyword evidence="3" id="KW-1133">Transmembrane helix</keyword>
<dbReference type="GO" id="GO:0004843">
    <property type="term" value="F:cysteine-type deubiquitinase activity"/>
    <property type="evidence" value="ECO:0007669"/>
    <property type="project" value="UniProtKB-EC"/>
</dbReference>
<dbReference type="PANTHER" id="PTHR21646">
    <property type="entry name" value="UBIQUITIN CARBOXYL-TERMINAL HYDROLASE"/>
    <property type="match status" value="1"/>
</dbReference>
<name>A0A8T0FQA8_ARGBR</name>
<dbReference type="InterPro" id="IPR038765">
    <property type="entry name" value="Papain-like_cys_pep_sf"/>
</dbReference>
<comment type="caution">
    <text evidence="5">The sequence shown here is derived from an EMBL/GenBank/DDBJ whole genome shotgun (WGS) entry which is preliminary data.</text>
</comment>
<proteinExistence type="predicted"/>
<evidence type="ECO:0000256" key="1">
    <source>
        <dbReference type="ARBA" id="ARBA00000707"/>
    </source>
</evidence>
<dbReference type="PANTHER" id="PTHR21646:SF86">
    <property type="entry name" value="UBIQUITIN CARBOXYL-TERMINAL HYDROLASE"/>
    <property type="match status" value="1"/>
</dbReference>
<dbReference type="AlphaFoldDB" id="A0A8T0FQA8"/>
<dbReference type="InterPro" id="IPR050185">
    <property type="entry name" value="Ub_carboxyl-term_hydrolase"/>
</dbReference>
<evidence type="ECO:0000256" key="3">
    <source>
        <dbReference type="SAM" id="Phobius"/>
    </source>
</evidence>
<reference evidence="5" key="2">
    <citation type="submission" date="2020-06" db="EMBL/GenBank/DDBJ databases">
        <authorList>
            <person name="Sheffer M."/>
        </authorList>
    </citation>
    <scope>NUCLEOTIDE SEQUENCE</scope>
</reference>
<evidence type="ECO:0000256" key="2">
    <source>
        <dbReference type="ARBA" id="ARBA00012759"/>
    </source>
</evidence>
<keyword evidence="5" id="KW-0378">Hydrolase</keyword>
<keyword evidence="3" id="KW-0812">Transmembrane</keyword>
<evidence type="ECO:0000259" key="4">
    <source>
        <dbReference type="Pfam" id="PF00443"/>
    </source>
</evidence>
<dbReference type="EC" id="3.4.19.12" evidence="2"/>
<dbReference type="InterPro" id="IPR018200">
    <property type="entry name" value="USP_CS"/>
</dbReference>